<gene>
    <name evidence="2" type="ORF">RMCT_0800</name>
</gene>
<dbReference type="EMBL" id="BCTB01000004">
    <property type="protein sequence ID" value="GAT13829.1"/>
    <property type="molecule type" value="Genomic_DNA"/>
</dbReference>
<dbReference type="STRING" id="1797.RMCT_0800"/>
<comment type="caution">
    <text evidence="2">The sequence shown here is derived from an EMBL/GenBank/DDBJ whole genome shotgun (WGS) entry which is preliminary data.</text>
</comment>
<name>A0A100XC60_MYCTH</name>
<dbReference type="OMA" id="MTRHHHL"/>
<dbReference type="InterPro" id="IPR016181">
    <property type="entry name" value="Acyl_CoA_acyltransferase"/>
</dbReference>
<protein>
    <submittedName>
        <fullName evidence="2">Acetyltransferase</fullName>
    </submittedName>
</protein>
<dbReference type="InterPro" id="IPR052523">
    <property type="entry name" value="Trichothecene_AcTrans"/>
</dbReference>
<evidence type="ECO:0000313" key="2">
    <source>
        <dbReference type="EMBL" id="GAT13829.1"/>
    </source>
</evidence>
<dbReference type="AlphaFoldDB" id="A0A100XC60"/>
<dbReference type="Pfam" id="PF00583">
    <property type="entry name" value="Acetyltransf_1"/>
    <property type="match status" value="1"/>
</dbReference>
<dbReference type="RefSeq" id="WP_003926889.1">
    <property type="nucleotide sequence ID" value="NZ_BCTB01000004.1"/>
</dbReference>
<keyword evidence="2" id="KW-0808">Transferase</keyword>
<feature type="domain" description="N-acetyltransferase" evidence="1">
    <location>
        <begin position="47"/>
        <end position="203"/>
    </location>
</feature>
<organism evidence="2 3">
    <name type="scientific">Mycolicibacterium thermoresistibile</name>
    <name type="common">Mycobacterium thermoresistibile</name>
    <dbReference type="NCBI Taxonomy" id="1797"/>
    <lineage>
        <taxon>Bacteria</taxon>
        <taxon>Bacillati</taxon>
        <taxon>Actinomycetota</taxon>
        <taxon>Actinomycetes</taxon>
        <taxon>Mycobacteriales</taxon>
        <taxon>Mycobacteriaceae</taxon>
        <taxon>Mycolicibacterium</taxon>
    </lineage>
</organism>
<dbReference type="PROSITE" id="PS51186">
    <property type="entry name" value="GNAT"/>
    <property type="match status" value="1"/>
</dbReference>
<dbReference type="Gene3D" id="3.40.630.30">
    <property type="match status" value="1"/>
</dbReference>
<sequence length="203" mass="22736">MVQVEVQPARRGMANRLGSTLGRAFQDDPLMVWMLPDPGARARGLPRIFAAMTRHHFLGLDASEVAGTAGHPVAAAALWDPPGHWKSAWWQDLLMMPAFLRAFGRRAAAARQADELMKKHHPEEPHWYLAVIGSDPAVRGRGFGQALMRSRLDRVDAEHAPAYLECTNPDNVAYYQRFGFDVTAEIELPDGGPRMFLMWRPAR</sequence>
<reference evidence="3" key="2">
    <citation type="submission" date="2016-02" db="EMBL/GenBank/DDBJ databases">
        <title>Draft genome sequence of five rapidly growing Mycobacterium species.</title>
        <authorList>
            <person name="Katahira K."/>
            <person name="Gotou Y."/>
            <person name="Iida K."/>
            <person name="Ogura Y."/>
            <person name="Hayashi T."/>
        </authorList>
    </citation>
    <scope>NUCLEOTIDE SEQUENCE [LARGE SCALE GENOMIC DNA]</scope>
    <source>
        <strain evidence="3">JCM6362</strain>
    </source>
</reference>
<evidence type="ECO:0000259" key="1">
    <source>
        <dbReference type="PROSITE" id="PS51186"/>
    </source>
</evidence>
<dbReference type="GO" id="GO:0016747">
    <property type="term" value="F:acyltransferase activity, transferring groups other than amino-acyl groups"/>
    <property type="evidence" value="ECO:0007669"/>
    <property type="project" value="InterPro"/>
</dbReference>
<dbReference type="CDD" id="cd04301">
    <property type="entry name" value="NAT_SF"/>
    <property type="match status" value="1"/>
</dbReference>
<dbReference type="PANTHER" id="PTHR42791:SF1">
    <property type="entry name" value="N-ACETYLTRANSFERASE DOMAIN-CONTAINING PROTEIN"/>
    <property type="match status" value="1"/>
</dbReference>
<dbReference type="SUPFAM" id="SSF55729">
    <property type="entry name" value="Acyl-CoA N-acyltransferases (Nat)"/>
    <property type="match status" value="1"/>
</dbReference>
<dbReference type="InterPro" id="IPR000182">
    <property type="entry name" value="GNAT_dom"/>
</dbReference>
<proteinExistence type="predicted"/>
<accession>A0A100XC60</accession>
<reference evidence="2 3" key="1">
    <citation type="journal article" date="2016" name="Genome Announc.">
        <title>Draft Genome Sequences of Five Rapidly Growing Mycobacterium Species, M. thermoresistibile, M. fortuitum subsp. acetamidolyticum, M. canariasense, M. brisbanense, and M. novocastrense.</title>
        <authorList>
            <person name="Katahira K."/>
            <person name="Ogura Y."/>
            <person name="Gotoh Y."/>
            <person name="Hayashi T."/>
        </authorList>
    </citation>
    <scope>NUCLEOTIDE SEQUENCE [LARGE SCALE GENOMIC DNA]</scope>
    <source>
        <strain evidence="2 3">JCM6362</strain>
    </source>
</reference>
<dbReference type="Proteomes" id="UP000069654">
    <property type="component" value="Unassembled WGS sequence"/>
</dbReference>
<dbReference type="PANTHER" id="PTHR42791">
    <property type="entry name" value="GNAT FAMILY ACETYLTRANSFERASE"/>
    <property type="match status" value="1"/>
</dbReference>
<evidence type="ECO:0000313" key="3">
    <source>
        <dbReference type="Proteomes" id="UP000069654"/>
    </source>
</evidence>
<dbReference type="OrthoDB" id="7057833at2"/>